<name>A0AA43TMP1_9GAMM</name>
<dbReference type="GO" id="GO:0016020">
    <property type="term" value="C:membrane"/>
    <property type="evidence" value="ECO:0007669"/>
    <property type="project" value="UniProtKB-SubCell"/>
</dbReference>
<reference evidence="10" key="1">
    <citation type="submission" date="2023-01" db="EMBL/GenBank/DDBJ databases">
        <title>Biogeochemical cycle of methane in antarctic sediments.</title>
        <authorList>
            <person name="Roldan D.M."/>
            <person name="Menes R.J."/>
        </authorList>
    </citation>
    <scope>NUCLEOTIDE SEQUENCE [LARGE SCALE GENOMIC DNA]</scope>
    <source>
        <strain evidence="10">K-2018 MAG008</strain>
    </source>
</reference>
<proteinExistence type="predicted"/>
<evidence type="ECO:0000313" key="10">
    <source>
        <dbReference type="EMBL" id="MDI1232178.1"/>
    </source>
</evidence>
<protein>
    <submittedName>
        <fullName evidence="10">Lysophospholipid acyltransferase family protein</fullName>
    </submittedName>
</protein>
<dbReference type="CDD" id="cd07989">
    <property type="entry name" value="LPLAT_AGPAT-like"/>
    <property type="match status" value="1"/>
</dbReference>
<dbReference type="Pfam" id="PF01553">
    <property type="entry name" value="Acyltransferase"/>
    <property type="match status" value="1"/>
</dbReference>
<sequence length="266" mass="30069">MKLKIRLYYKLFLIVILFINGLIIAAGIFPILGFLNSAREANIKRDALKSRWLRWFSTIVNLHIIKEGELPEQRALLVSNHISWLDIIVIGQYLPACFVAKSDISSWPVIGYLARQGNTIFIRRGNKQHIKMTAEKIAWLLKQNSNIIAFPEGTTTKGDEVLHFHASLFQPALLTRSAIQPVSLQYQGAAKEHVPFVGDDAFVPHLIKMLTLERIEVRLSFLPVINSSGKNRHAVSLETRDRIWEKISAGLPADNSDPQRLQSSQG</sequence>
<keyword evidence="11" id="KW-1185">Reference proteome</keyword>
<evidence type="ECO:0000256" key="3">
    <source>
        <dbReference type="ARBA" id="ARBA00022692"/>
    </source>
</evidence>
<dbReference type="SMART" id="SM00563">
    <property type="entry name" value="PlsC"/>
    <property type="match status" value="1"/>
</dbReference>
<dbReference type="AlphaFoldDB" id="A0AA43TMP1"/>
<dbReference type="InterPro" id="IPR002123">
    <property type="entry name" value="Plipid/glycerol_acylTrfase"/>
</dbReference>
<evidence type="ECO:0000256" key="4">
    <source>
        <dbReference type="ARBA" id="ARBA00022989"/>
    </source>
</evidence>
<keyword evidence="4 8" id="KW-1133">Transmembrane helix</keyword>
<comment type="subcellular location">
    <subcellularLocation>
        <location evidence="1">Membrane</location>
    </subcellularLocation>
</comment>
<feature type="domain" description="Phospholipid/glycerol acyltransferase" evidence="9">
    <location>
        <begin position="75"/>
        <end position="187"/>
    </location>
</feature>
<dbReference type="EMBL" id="JAQSDF010000064">
    <property type="protein sequence ID" value="MDI1232178.1"/>
    <property type="molecule type" value="Genomic_DNA"/>
</dbReference>
<evidence type="ECO:0000256" key="5">
    <source>
        <dbReference type="ARBA" id="ARBA00023098"/>
    </source>
</evidence>
<keyword evidence="7 10" id="KW-0012">Acyltransferase</keyword>
<accession>A0AA43TMP1</accession>
<keyword evidence="5" id="KW-0443">Lipid metabolism</keyword>
<keyword evidence="6 8" id="KW-0472">Membrane</keyword>
<dbReference type="Proteomes" id="UP001160519">
    <property type="component" value="Unassembled WGS sequence"/>
</dbReference>
<evidence type="ECO:0000313" key="11">
    <source>
        <dbReference type="Proteomes" id="UP001160519"/>
    </source>
</evidence>
<dbReference type="GO" id="GO:0006629">
    <property type="term" value="P:lipid metabolic process"/>
    <property type="evidence" value="ECO:0007669"/>
    <property type="project" value="UniProtKB-KW"/>
</dbReference>
<evidence type="ECO:0000256" key="8">
    <source>
        <dbReference type="SAM" id="Phobius"/>
    </source>
</evidence>
<dbReference type="GO" id="GO:0016746">
    <property type="term" value="F:acyltransferase activity"/>
    <property type="evidence" value="ECO:0007669"/>
    <property type="project" value="UniProtKB-KW"/>
</dbReference>
<organism evidence="10 11">
    <name type="scientific">Candidatus Methylobacter titanis</name>
    <dbReference type="NCBI Taxonomy" id="3053457"/>
    <lineage>
        <taxon>Bacteria</taxon>
        <taxon>Pseudomonadati</taxon>
        <taxon>Pseudomonadota</taxon>
        <taxon>Gammaproteobacteria</taxon>
        <taxon>Methylococcales</taxon>
        <taxon>Methylococcaceae</taxon>
        <taxon>Methylobacter</taxon>
    </lineage>
</organism>
<evidence type="ECO:0000256" key="7">
    <source>
        <dbReference type="ARBA" id="ARBA00023315"/>
    </source>
</evidence>
<dbReference type="SUPFAM" id="SSF69593">
    <property type="entry name" value="Glycerol-3-phosphate (1)-acyltransferase"/>
    <property type="match status" value="1"/>
</dbReference>
<evidence type="ECO:0000256" key="1">
    <source>
        <dbReference type="ARBA" id="ARBA00004370"/>
    </source>
</evidence>
<comment type="caution">
    <text evidence="10">The sequence shown here is derived from an EMBL/GenBank/DDBJ whole genome shotgun (WGS) entry which is preliminary data.</text>
</comment>
<evidence type="ECO:0000259" key="9">
    <source>
        <dbReference type="SMART" id="SM00563"/>
    </source>
</evidence>
<keyword evidence="2" id="KW-0808">Transferase</keyword>
<dbReference type="PANTHER" id="PTHR23063:SF52">
    <property type="entry name" value="LYSOPHOSPHATIDYLCHOLINE ACYLTRANSFERASE"/>
    <property type="match status" value="1"/>
</dbReference>
<keyword evidence="3 8" id="KW-0812">Transmembrane</keyword>
<evidence type="ECO:0000256" key="2">
    <source>
        <dbReference type="ARBA" id="ARBA00022679"/>
    </source>
</evidence>
<feature type="transmembrane region" description="Helical" evidence="8">
    <location>
        <begin position="12"/>
        <end position="35"/>
    </location>
</feature>
<gene>
    <name evidence="10" type="ORF">PSU93_13610</name>
</gene>
<evidence type="ECO:0000256" key="6">
    <source>
        <dbReference type="ARBA" id="ARBA00023136"/>
    </source>
</evidence>
<dbReference type="PANTHER" id="PTHR23063">
    <property type="entry name" value="PHOSPHOLIPID ACYLTRANSFERASE"/>
    <property type="match status" value="1"/>
</dbReference>